<name>A0A4R0RIQ9_9APHY</name>
<reference evidence="2 3" key="1">
    <citation type="submission" date="2018-11" db="EMBL/GenBank/DDBJ databases">
        <title>Genome assembly of Steccherinum ochraceum LE-BIN_3174, the white-rot fungus of the Steccherinaceae family (The Residual Polyporoid clade, Polyporales, Basidiomycota).</title>
        <authorList>
            <person name="Fedorova T.V."/>
            <person name="Glazunova O.A."/>
            <person name="Landesman E.O."/>
            <person name="Moiseenko K.V."/>
            <person name="Psurtseva N.V."/>
            <person name="Savinova O.S."/>
            <person name="Shakhova N.V."/>
            <person name="Tyazhelova T.V."/>
            <person name="Vasina D.V."/>
        </authorList>
    </citation>
    <scope>NUCLEOTIDE SEQUENCE [LARGE SCALE GENOMIC DNA]</scope>
    <source>
        <strain evidence="2 3">LE-BIN_3174</strain>
    </source>
</reference>
<evidence type="ECO:0000313" key="2">
    <source>
        <dbReference type="EMBL" id="TCD66703.1"/>
    </source>
</evidence>
<evidence type="ECO:0000313" key="3">
    <source>
        <dbReference type="Proteomes" id="UP000292702"/>
    </source>
</evidence>
<dbReference type="Proteomes" id="UP000292702">
    <property type="component" value="Unassembled WGS sequence"/>
</dbReference>
<accession>A0A4R0RIQ9</accession>
<sequence>MPIVHVPLLHIWSTPGLSYADIRRSTLRQIPPLPIAMYPPAPSNIILHDANATHFAPLTKVDTDQAALRPPNVQTRTFLETPIAGGVTLFNDVLPAHHSTAFSDTMFDHTDATKEGVMDSSAREEQEQLLKRESQSQLCEDDSEQVEPDEAASDAHAEQFQRHIKSQNLLNSVLRNNALLDDVLARCDALAKAQAKEIEVAEKESAIWGEWEQTMGRELAVFHAVVAAPIAEGPVHQGEEENVDLQSPAFRKEPLVRDPYAAFSPEKVQR</sequence>
<evidence type="ECO:0000256" key="1">
    <source>
        <dbReference type="SAM" id="MobiDB-lite"/>
    </source>
</evidence>
<feature type="compositionally biased region" description="Acidic residues" evidence="1">
    <location>
        <begin position="139"/>
        <end position="152"/>
    </location>
</feature>
<protein>
    <submittedName>
        <fullName evidence="2">Uncharacterized protein</fullName>
    </submittedName>
</protein>
<comment type="caution">
    <text evidence="2">The sequence shown here is derived from an EMBL/GenBank/DDBJ whole genome shotgun (WGS) entry which is preliminary data.</text>
</comment>
<organism evidence="2 3">
    <name type="scientific">Steccherinum ochraceum</name>
    <dbReference type="NCBI Taxonomy" id="92696"/>
    <lineage>
        <taxon>Eukaryota</taxon>
        <taxon>Fungi</taxon>
        <taxon>Dikarya</taxon>
        <taxon>Basidiomycota</taxon>
        <taxon>Agaricomycotina</taxon>
        <taxon>Agaricomycetes</taxon>
        <taxon>Polyporales</taxon>
        <taxon>Steccherinaceae</taxon>
        <taxon>Steccherinum</taxon>
    </lineage>
</organism>
<keyword evidence="3" id="KW-1185">Reference proteome</keyword>
<feature type="region of interest" description="Disordered" evidence="1">
    <location>
        <begin position="134"/>
        <end position="156"/>
    </location>
</feature>
<gene>
    <name evidence="2" type="ORF">EIP91_001058</name>
</gene>
<proteinExistence type="predicted"/>
<dbReference type="AlphaFoldDB" id="A0A4R0RIQ9"/>
<dbReference type="EMBL" id="RWJN01000125">
    <property type="protein sequence ID" value="TCD66703.1"/>
    <property type="molecule type" value="Genomic_DNA"/>
</dbReference>